<keyword evidence="5" id="KW-1185">Reference proteome</keyword>
<evidence type="ECO:0000259" key="3">
    <source>
        <dbReference type="PROSITE" id="PS50102"/>
    </source>
</evidence>
<dbReference type="GO" id="GO:0003723">
    <property type="term" value="F:RNA binding"/>
    <property type="evidence" value="ECO:0007669"/>
    <property type="project" value="UniProtKB-UniRule"/>
</dbReference>
<organism evidence="4 5">
    <name type="scientific">Serendipita vermifera MAFF 305830</name>
    <dbReference type="NCBI Taxonomy" id="933852"/>
    <lineage>
        <taxon>Eukaryota</taxon>
        <taxon>Fungi</taxon>
        <taxon>Dikarya</taxon>
        <taxon>Basidiomycota</taxon>
        <taxon>Agaricomycotina</taxon>
        <taxon>Agaricomycetes</taxon>
        <taxon>Sebacinales</taxon>
        <taxon>Serendipitaceae</taxon>
        <taxon>Serendipita</taxon>
    </lineage>
</organism>
<dbReference type="OrthoDB" id="3173479at2759"/>
<reference evidence="4 5" key="1">
    <citation type="submission" date="2014-04" db="EMBL/GenBank/DDBJ databases">
        <authorList>
            <consortium name="DOE Joint Genome Institute"/>
            <person name="Kuo A."/>
            <person name="Zuccaro A."/>
            <person name="Kohler A."/>
            <person name="Nagy L.G."/>
            <person name="Floudas D."/>
            <person name="Copeland A."/>
            <person name="Barry K.W."/>
            <person name="Cichocki N."/>
            <person name="Veneault-Fourrey C."/>
            <person name="LaButti K."/>
            <person name="Lindquist E.A."/>
            <person name="Lipzen A."/>
            <person name="Lundell T."/>
            <person name="Morin E."/>
            <person name="Murat C."/>
            <person name="Sun H."/>
            <person name="Tunlid A."/>
            <person name="Henrissat B."/>
            <person name="Grigoriev I.V."/>
            <person name="Hibbett D.S."/>
            <person name="Martin F."/>
            <person name="Nordberg H.P."/>
            <person name="Cantor M.N."/>
            <person name="Hua S.X."/>
        </authorList>
    </citation>
    <scope>NUCLEOTIDE SEQUENCE [LARGE SCALE GENOMIC DNA]</scope>
    <source>
        <strain evidence="4 5">MAFF 305830</strain>
    </source>
</reference>
<keyword evidence="1" id="KW-0694">RNA-binding</keyword>
<protein>
    <recommendedName>
        <fullName evidence="3">RRM domain-containing protein</fullName>
    </recommendedName>
</protein>
<accession>A0A0C2WRV8</accession>
<dbReference type="Pfam" id="PF00076">
    <property type="entry name" value="RRM_1"/>
    <property type="match status" value="1"/>
</dbReference>
<dbReference type="EMBL" id="KN824446">
    <property type="protein sequence ID" value="KIM20317.1"/>
    <property type="molecule type" value="Genomic_DNA"/>
</dbReference>
<sequence length="457" mass="50860">MATSLTAFQMSHVVALENVSDNIGADSVKSILRQYGAITDVQFWMSNTNKRHGFITFENPCSAQNCLKWAARSEPVLHIKRVNPGSMDRYKLPRRAPEEILQANRWEEVECPPSQPRVSLQNAPLTPPPAGFSDHDAPLVSTEAKKTDFLDTSNLYQPEPVSCRQLAGSALYQADVPPTPTTIESKAPPAPFSSLQMIFPITPMASPSVTRSFDPIRSDPGEQMEIATTSLVDEIAKLRLELQYCRESSANSLRIACEERDRYKAERDKLSQGLQKATKETRHYKEKVEKLTDELTYKTLSNRKKRDGLRNELLAANEQVSKLMSKLEQQSQLPKIEDPKWNAHSPEPTGSSSSSQNGARSGAMVTCSQEGTNTLYGSLSPGLLSQATLYPPEHLECVLPALEKAFIHLEEITAAALQETSGPMEIVDVEVSRKRKRIDDDIRTSSSSWYTGHRTKS</sequence>
<dbReference type="SUPFAM" id="SSF54928">
    <property type="entry name" value="RNA-binding domain, RBD"/>
    <property type="match status" value="1"/>
</dbReference>
<feature type="region of interest" description="Disordered" evidence="2">
    <location>
        <begin position="436"/>
        <end position="457"/>
    </location>
</feature>
<dbReference type="InterPro" id="IPR035979">
    <property type="entry name" value="RBD_domain_sf"/>
</dbReference>
<feature type="region of interest" description="Disordered" evidence="2">
    <location>
        <begin position="325"/>
        <end position="365"/>
    </location>
</feature>
<evidence type="ECO:0000256" key="1">
    <source>
        <dbReference type="PROSITE-ProRule" id="PRU00176"/>
    </source>
</evidence>
<dbReference type="Gene3D" id="3.30.70.330">
    <property type="match status" value="1"/>
</dbReference>
<name>A0A0C2WRV8_SERVB</name>
<dbReference type="PROSITE" id="PS50102">
    <property type="entry name" value="RRM"/>
    <property type="match status" value="1"/>
</dbReference>
<dbReference type="HOGENOM" id="CLU_049487_0_0_1"/>
<reference evidence="5" key="2">
    <citation type="submission" date="2015-01" db="EMBL/GenBank/DDBJ databases">
        <title>Evolutionary Origins and Diversification of the Mycorrhizal Mutualists.</title>
        <authorList>
            <consortium name="DOE Joint Genome Institute"/>
            <consortium name="Mycorrhizal Genomics Consortium"/>
            <person name="Kohler A."/>
            <person name="Kuo A."/>
            <person name="Nagy L.G."/>
            <person name="Floudas D."/>
            <person name="Copeland A."/>
            <person name="Barry K.W."/>
            <person name="Cichocki N."/>
            <person name="Veneault-Fourrey C."/>
            <person name="LaButti K."/>
            <person name="Lindquist E.A."/>
            <person name="Lipzen A."/>
            <person name="Lundell T."/>
            <person name="Morin E."/>
            <person name="Murat C."/>
            <person name="Riley R."/>
            <person name="Ohm R."/>
            <person name="Sun H."/>
            <person name="Tunlid A."/>
            <person name="Henrissat B."/>
            <person name="Grigoriev I.V."/>
            <person name="Hibbett D.S."/>
            <person name="Martin F."/>
        </authorList>
    </citation>
    <scope>NUCLEOTIDE SEQUENCE [LARGE SCALE GENOMIC DNA]</scope>
    <source>
        <strain evidence="5">MAFF 305830</strain>
    </source>
</reference>
<dbReference type="CDD" id="cd00590">
    <property type="entry name" value="RRM_SF"/>
    <property type="match status" value="1"/>
</dbReference>
<dbReference type="AlphaFoldDB" id="A0A0C2WRV8"/>
<feature type="domain" description="RRM" evidence="3">
    <location>
        <begin position="12"/>
        <end position="84"/>
    </location>
</feature>
<evidence type="ECO:0000256" key="2">
    <source>
        <dbReference type="SAM" id="MobiDB-lite"/>
    </source>
</evidence>
<dbReference type="InterPro" id="IPR012677">
    <property type="entry name" value="Nucleotide-bd_a/b_plait_sf"/>
</dbReference>
<evidence type="ECO:0000313" key="4">
    <source>
        <dbReference type="EMBL" id="KIM20317.1"/>
    </source>
</evidence>
<evidence type="ECO:0000313" key="5">
    <source>
        <dbReference type="Proteomes" id="UP000054097"/>
    </source>
</evidence>
<dbReference type="InterPro" id="IPR000504">
    <property type="entry name" value="RRM_dom"/>
</dbReference>
<gene>
    <name evidence="4" type="ORF">M408DRAFT_142880</name>
</gene>
<dbReference type="Proteomes" id="UP000054097">
    <property type="component" value="Unassembled WGS sequence"/>
</dbReference>
<proteinExistence type="predicted"/>